<comment type="caution">
    <text evidence="2">The sequence shown here is derived from an EMBL/GenBank/DDBJ whole genome shotgun (WGS) entry which is preliminary data.</text>
</comment>
<sequence>MLKSAAGVSRMSSVSTEGSSMSVGTALDYSFFPLPPQTEYVVSQRHKAQTPRAQQSLKSNFNSENPQQRPEQKSTRRSKTRIGPPRGTSFAVARKSHRSNGRGLARRKSVRNSYYASLGKPRMIGNMVNTPIFSTRARRIQVIRPLEKPAIIGIFSVNSQVLRKPVPTLQVSGVQGGFATKLPPQKIGVAKLITVPSNCTKSRPRELLVQRLPAPPSSIPGRTNIQWPGILPLLRFTSLLQYEVNQPAEPRTVPSPPPVVKRSPIQALSPLREKKVMTNAEQRKGGGIPEILRIGNKENSSLFQRLTNLDSLEVRSRY</sequence>
<keyword evidence="3" id="KW-1185">Reference proteome</keyword>
<reference evidence="2 3" key="1">
    <citation type="submission" date="2024-02" db="EMBL/GenBank/DDBJ databases">
        <title>Discinaceae phylogenomics.</title>
        <authorList>
            <person name="Dirks A.C."/>
            <person name="James T.Y."/>
        </authorList>
    </citation>
    <scope>NUCLEOTIDE SEQUENCE [LARGE SCALE GENOMIC DNA]</scope>
    <source>
        <strain evidence="2 3">ACD0624</strain>
    </source>
</reference>
<feature type="region of interest" description="Disordered" evidence="1">
    <location>
        <begin position="1"/>
        <end position="21"/>
    </location>
</feature>
<evidence type="ECO:0000256" key="1">
    <source>
        <dbReference type="SAM" id="MobiDB-lite"/>
    </source>
</evidence>
<feature type="compositionally biased region" description="Basic residues" evidence="1">
    <location>
        <begin position="94"/>
        <end position="109"/>
    </location>
</feature>
<feature type="region of interest" description="Disordered" evidence="1">
    <location>
        <begin position="42"/>
        <end position="109"/>
    </location>
</feature>
<gene>
    <name evidence="2" type="ORF">Q9L58_008943</name>
</gene>
<feature type="compositionally biased region" description="Low complexity" evidence="1">
    <location>
        <begin position="9"/>
        <end position="21"/>
    </location>
</feature>
<organism evidence="2 3">
    <name type="scientific">Discina gigas</name>
    <dbReference type="NCBI Taxonomy" id="1032678"/>
    <lineage>
        <taxon>Eukaryota</taxon>
        <taxon>Fungi</taxon>
        <taxon>Dikarya</taxon>
        <taxon>Ascomycota</taxon>
        <taxon>Pezizomycotina</taxon>
        <taxon>Pezizomycetes</taxon>
        <taxon>Pezizales</taxon>
        <taxon>Discinaceae</taxon>
        <taxon>Discina</taxon>
    </lineage>
</organism>
<proteinExistence type="predicted"/>
<feature type="compositionally biased region" description="Polar residues" evidence="1">
    <location>
        <begin position="51"/>
        <end position="69"/>
    </location>
</feature>
<dbReference type="Proteomes" id="UP001447188">
    <property type="component" value="Unassembled WGS sequence"/>
</dbReference>
<name>A0ABR3G8C5_9PEZI</name>
<dbReference type="EMBL" id="JBBBZM010000182">
    <property type="protein sequence ID" value="KAL0632194.1"/>
    <property type="molecule type" value="Genomic_DNA"/>
</dbReference>
<evidence type="ECO:0000313" key="3">
    <source>
        <dbReference type="Proteomes" id="UP001447188"/>
    </source>
</evidence>
<accession>A0ABR3G8C5</accession>
<evidence type="ECO:0000313" key="2">
    <source>
        <dbReference type="EMBL" id="KAL0632194.1"/>
    </source>
</evidence>
<protein>
    <submittedName>
        <fullName evidence="2">Uncharacterized protein</fullName>
    </submittedName>
</protein>